<dbReference type="STRING" id="154538.A0A1M2W175"/>
<protein>
    <recommendedName>
        <fullName evidence="6">CxC1-like cysteine cluster associated with KDZ transposases domain-containing protein</fullName>
    </recommendedName>
</protein>
<dbReference type="PANTHER" id="PTHR33096:SF1">
    <property type="entry name" value="CXC1-LIKE CYSTEINE CLUSTER ASSOCIATED WITH KDZ TRANSPOSASES DOMAIN-CONTAINING PROTEIN"/>
    <property type="match status" value="1"/>
</dbReference>
<feature type="region of interest" description="Disordered" evidence="1">
    <location>
        <begin position="1046"/>
        <end position="1074"/>
    </location>
</feature>
<evidence type="ECO:0000313" key="4">
    <source>
        <dbReference type="EMBL" id="OJT15709.1"/>
    </source>
</evidence>
<gene>
    <name evidence="2" type="ORF">TRAPUB_10546</name>
    <name evidence="4" type="ORF">TRAPUB_4692</name>
    <name evidence="3" type="ORF">TRAPUB_9846</name>
</gene>
<organism evidence="3 5">
    <name type="scientific">Trametes pubescens</name>
    <name type="common">White-rot fungus</name>
    <dbReference type="NCBI Taxonomy" id="154538"/>
    <lineage>
        <taxon>Eukaryota</taxon>
        <taxon>Fungi</taxon>
        <taxon>Dikarya</taxon>
        <taxon>Basidiomycota</taxon>
        <taxon>Agaricomycotina</taxon>
        <taxon>Agaricomycetes</taxon>
        <taxon>Polyporales</taxon>
        <taxon>Polyporaceae</taxon>
        <taxon>Trametes</taxon>
    </lineage>
</organism>
<dbReference type="OrthoDB" id="3251205at2759"/>
<feature type="region of interest" description="Disordered" evidence="1">
    <location>
        <begin position="141"/>
        <end position="160"/>
    </location>
</feature>
<comment type="caution">
    <text evidence="3">The sequence shown here is derived from an EMBL/GenBank/DDBJ whole genome shotgun (WGS) entry which is preliminary data.</text>
</comment>
<dbReference type="Proteomes" id="UP000184267">
    <property type="component" value="Unassembled WGS sequence"/>
</dbReference>
<dbReference type="EMBL" id="MNAD01000139">
    <property type="protein sequence ID" value="OJT15709.1"/>
    <property type="molecule type" value="Genomic_DNA"/>
</dbReference>
<proteinExistence type="predicted"/>
<accession>A0A1M2W175</accession>
<evidence type="ECO:0000256" key="1">
    <source>
        <dbReference type="SAM" id="MobiDB-lite"/>
    </source>
</evidence>
<evidence type="ECO:0000313" key="5">
    <source>
        <dbReference type="Proteomes" id="UP000184267"/>
    </source>
</evidence>
<name>A0A1M2W175_TRAPU</name>
<feature type="compositionally biased region" description="Basic and acidic residues" evidence="1">
    <location>
        <begin position="218"/>
        <end position="290"/>
    </location>
</feature>
<feature type="compositionally biased region" description="Basic and acidic residues" evidence="1">
    <location>
        <begin position="115"/>
        <end position="125"/>
    </location>
</feature>
<feature type="region of interest" description="Disordered" evidence="1">
    <location>
        <begin position="92"/>
        <end position="125"/>
    </location>
</feature>
<dbReference type="PANTHER" id="PTHR33096">
    <property type="entry name" value="CXC2 DOMAIN-CONTAINING PROTEIN"/>
    <property type="match status" value="1"/>
</dbReference>
<evidence type="ECO:0000313" key="2">
    <source>
        <dbReference type="EMBL" id="OJT12915.1"/>
    </source>
</evidence>
<reference evidence="3 5" key="1">
    <citation type="submission" date="2016-10" db="EMBL/GenBank/DDBJ databases">
        <title>Genome sequence of the basidiomycete white-rot fungus Trametes pubescens.</title>
        <authorList>
            <person name="Makela M.R."/>
            <person name="Granchi Z."/>
            <person name="Peng M."/>
            <person name="De Vries R.P."/>
            <person name="Grigoriev I."/>
            <person name="Riley R."/>
            <person name="Hilden K."/>
        </authorList>
    </citation>
    <scope>NUCLEOTIDE SEQUENCE [LARGE SCALE GENOMIC DNA]</scope>
    <source>
        <strain evidence="3 5">FBCC735</strain>
    </source>
</reference>
<dbReference type="EMBL" id="MNAD01000378">
    <property type="protein sequence ID" value="OJT13604.1"/>
    <property type="molecule type" value="Genomic_DNA"/>
</dbReference>
<dbReference type="EMBL" id="MNAD01000444">
    <property type="protein sequence ID" value="OJT12915.1"/>
    <property type="molecule type" value="Genomic_DNA"/>
</dbReference>
<dbReference type="Pfam" id="PF18758">
    <property type="entry name" value="KDZ"/>
    <property type="match status" value="1"/>
</dbReference>
<keyword evidence="5" id="KW-1185">Reference proteome</keyword>
<evidence type="ECO:0000313" key="3">
    <source>
        <dbReference type="EMBL" id="OJT13604.1"/>
    </source>
</evidence>
<feature type="region of interest" description="Disordered" evidence="1">
    <location>
        <begin position="187"/>
        <end position="314"/>
    </location>
</feature>
<evidence type="ECO:0008006" key="6">
    <source>
        <dbReference type="Google" id="ProtNLM"/>
    </source>
</evidence>
<dbReference type="InterPro" id="IPR040521">
    <property type="entry name" value="KDZ"/>
</dbReference>
<feature type="compositionally biased region" description="Acidic residues" evidence="1">
    <location>
        <begin position="1059"/>
        <end position="1074"/>
    </location>
</feature>
<feature type="compositionally biased region" description="Basic and acidic residues" evidence="1">
    <location>
        <begin position="298"/>
        <end position="314"/>
    </location>
</feature>
<sequence length="1088" mass="124973">MSKRRRTGLSTSRKVQAAIMREDGVVEESTQHQRDLWAKRKELEAAKDKQFREMTQQARLALAESAIEAGRDSEAFINDVRDFMQRHDGHDVLSHLGRGAGDEEGTDIDGGAGEEADHPSPESLRDDAAWNSARLAALTSSRVWQGSRRRHDQRTRQQRNERVHLAWAVQLDALVTAFLEWKHPNVEENAKQPTPPEGLPHAQGSGQGRTRNAGQGQPRDDDEQRRPHDDNNEQQRVRDDGRQWPRDNDDGDEQQRARDDEQRRPRDDDEQQRARDDEQRRPRDDDEQQRARNNGQRRPRDDDEQQRVRDDEQRRARDDYYFDVTAIDVFSFQPRRRILQLQDEGANVSLVRQGLLGCSPVQPTVALSLPCLELYHQLRRRQASFSIQAMVKVLCSLHNVTYAQHLRDQFSEAFDVYLAIIRQVRARVDTALGRNSRDWRLKNACPPCGYKQDNEPPLIPARLHAMDGNNSLKRVEGSGHADKRVFESRYLIKPEEVDRFENEVRGHTAAPPVHPIDADDHGDGAECTKRWKAANESAGGESSVRPFEQTGIFVCACRHGIVESFAEMRHSGELAKYPLATVMRLLEVLGHSQGIGHDIACSFTSTINKSSIGIKARELNLLLSVNAFHGHAHNRLCQLRFHPLYLEILGLEDLETCERIFSASNLVARTIRFASHFHWLQYIDLHFDQWDQDRYLELARFITNNYRQAVALIEEYTPIVEKYQREQQLSDADFVRWRQEELEYLTNLAQEPPEDLAKVTYVEALETLKSARAGWTAVSAVTFVNASNPDNFNDTAHIKSNQAFVQAKIAERNGALRKLQHAEEAAIDMERRLGITARWTDDSPEYKEAFAYVQNRRFIRAVEELERLVIQRLFELSKANLAGTGYKMRRLISKHLVRRSEAIKTALKKYNSLAPLQSPPRATLEYGDIMSYGWLGEFELLKHSRYAVLDKPWTSPVCRDMTNKFFKLQCARAEIFRLNIEVARLQRWVDDDDAHLLATGEAVRVSDPRISAEIMEAYRVRRRVNNVHRVRLAKLYAMKGYSGPLPTQGAHEVPGGVADDQEGELLPDEDDQMNDEAVRLEEELSRIR</sequence>
<dbReference type="AlphaFoldDB" id="A0A1M2W175"/>